<dbReference type="Proteomes" id="UP001207252">
    <property type="component" value="Unassembled WGS sequence"/>
</dbReference>
<feature type="transmembrane region" description="Helical" evidence="1">
    <location>
        <begin position="98"/>
        <end position="121"/>
    </location>
</feature>
<keyword evidence="1" id="KW-0472">Membrane</keyword>
<proteinExistence type="predicted"/>
<feature type="transmembrane region" description="Helical" evidence="1">
    <location>
        <begin position="58"/>
        <end position="77"/>
    </location>
</feature>
<keyword evidence="1" id="KW-1133">Transmembrane helix</keyword>
<feature type="transmembrane region" description="Helical" evidence="1">
    <location>
        <begin position="150"/>
        <end position="174"/>
    </location>
</feature>
<feature type="transmembrane region" description="Helical" evidence="1">
    <location>
        <begin position="30"/>
        <end position="52"/>
    </location>
</feature>
<gene>
    <name evidence="2" type="ORF">OF365_02180</name>
</gene>
<dbReference type="EMBL" id="JAOXHJ010000004">
    <property type="protein sequence ID" value="MCV3754173.1"/>
    <property type="molecule type" value="Genomic_DNA"/>
</dbReference>
<comment type="caution">
    <text evidence="2">The sequence shown here is derived from an EMBL/GenBank/DDBJ whole genome shotgun (WGS) entry which is preliminary data.</text>
</comment>
<evidence type="ECO:0000313" key="3">
    <source>
        <dbReference type="Proteomes" id="UP001207252"/>
    </source>
</evidence>
<protein>
    <submittedName>
        <fullName evidence="2">Uncharacterized protein</fullName>
    </submittedName>
</protein>
<sequence length="193" mass="21747">MSKNTNVKSLGNKKVLTKWFYKENYKIDRAMNILVVAFAFACFACALIGAWNPEASKWIIGFGAFIMFAATIVVLVLRTIKWMNIHKWTRKEIIWQSVMYSFWGFALFGLLFGLIVTAIRYDDVVIIKQSLGREKAAFIPLTGLSGHAAFGSYLAGLWIMVIGVGAAMFVSVFYNMAHPVLKESEQVNITKNK</sequence>
<name>A0ABT3BQE9_9BACT</name>
<organism evidence="2 3">
    <name type="scientific">Ureaplasma zalophigenitalium</name>
    <dbReference type="NCBI Taxonomy" id="907723"/>
    <lineage>
        <taxon>Bacteria</taxon>
        <taxon>Bacillati</taxon>
        <taxon>Mycoplasmatota</taxon>
        <taxon>Mycoplasmoidales</taxon>
        <taxon>Mycoplasmoidaceae</taxon>
        <taxon>Ureaplasma</taxon>
    </lineage>
</organism>
<keyword evidence="1" id="KW-0812">Transmembrane</keyword>
<evidence type="ECO:0000256" key="1">
    <source>
        <dbReference type="SAM" id="Phobius"/>
    </source>
</evidence>
<dbReference type="RefSeq" id="WP_263817976.1">
    <property type="nucleotide sequence ID" value="NZ_JAOXHJ010000004.1"/>
</dbReference>
<reference evidence="2 3" key="1">
    <citation type="journal article" date="2020" name="Int. J. Syst. Evol. Microbiol.">
        <title>Ureaplasma miroungigenitalium sp. nov. isolated from northern elephant seals (Mirounga angustirostris) and Ureaplasma zalophigenitalium sp. nov. isolated from California sea lions (Zalophus californianus).</title>
        <authorList>
            <person name="Volokhov D.V."/>
            <person name="Gulland F.M."/>
            <person name="Gao Y."/>
            <person name="Chizhikov V.E."/>
        </authorList>
    </citation>
    <scope>NUCLEOTIDE SEQUENCE [LARGE SCALE GENOMIC DNA]</scope>
    <source>
        <strain evidence="2 3">CSL7644-GEN</strain>
    </source>
</reference>
<keyword evidence="3" id="KW-1185">Reference proteome</keyword>
<evidence type="ECO:0000313" key="2">
    <source>
        <dbReference type="EMBL" id="MCV3754173.1"/>
    </source>
</evidence>
<accession>A0ABT3BQE9</accession>